<evidence type="ECO:0000313" key="3">
    <source>
        <dbReference type="EMBL" id="KAK6339769.1"/>
    </source>
</evidence>
<dbReference type="SUPFAM" id="SSF52949">
    <property type="entry name" value="Macro domain-like"/>
    <property type="match status" value="1"/>
</dbReference>
<dbReference type="NCBIfam" id="TIGR02452">
    <property type="entry name" value="TIGR02452 family protein"/>
    <property type="match status" value="1"/>
</dbReference>
<dbReference type="Gene3D" id="3.40.220.10">
    <property type="entry name" value="Leucine Aminopeptidase, subunit E, domain 1"/>
    <property type="match status" value="1"/>
</dbReference>
<dbReference type="AlphaFoldDB" id="A0AAN8RGU0"/>
<comment type="caution">
    <text evidence="3">The sequence shown here is derived from an EMBL/GenBank/DDBJ whole genome shotgun (WGS) entry which is preliminary data.</text>
</comment>
<sequence>MSMYKSILRPQLLSLFPINHNLRTPTFLLASKFSILRIPPTTTTTTMNTEGTSDPRPSYRGGRGNGRSHRGSGNSLRGYHASSNTSPESNNNNNNDPNASSSRGGDRGGRGRGRGRGGRGFMSPAKAERARLARETINNTIPRVLLHNPRAKSGVEGAVKYPYSEIPMVTKSTSTYIPKISVVYSDTFDAARDIVSRLKTQKHREYESGKVRVGVLNMASNTQPGGGVLNGSQAQEETLCRRSTLYPSLLQSHFHPLPAGSAIFTPDVLVFMNQSYEMLKSEDRFYTDVISMAAPKRPELTNDKKQYAEQSSYEELISGVKGMMRMAQAKGVTHFVAGAFGCGAYGNPNALVAECFKRVICGRKFGSEGWEREGREVWSGVEEVVFAIYGEDRGKGNLAAFQDAFRDVIKWREEQVDGEGEAAGSSAGEVVGEASGSGPISSV</sequence>
<proteinExistence type="predicted"/>
<name>A0AAN8RGU0_9PEZI</name>
<dbReference type="Pfam" id="PF10021">
    <property type="entry name" value="PARG_cat_microb"/>
    <property type="match status" value="1"/>
</dbReference>
<protein>
    <recommendedName>
        <fullName evidence="2">Microbial-type PARG catalytic domain-containing protein</fullName>
    </recommendedName>
</protein>
<evidence type="ECO:0000256" key="1">
    <source>
        <dbReference type="SAM" id="MobiDB-lite"/>
    </source>
</evidence>
<dbReference type="InterPro" id="IPR012664">
    <property type="entry name" value="CHP02452"/>
</dbReference>
<dbReference type="Proteomes" id="UP001313282">
    <property type="component" value="Unassembled WGS sequence"/>
</dbReference>
<feature type="domain" description="Microbial-type PARG catalytic" evidence="2">
    <location>
        <begin position="166"/>
        <end position="271"/>
    </location>
</feature>
<reference evidence="3 4" key="1">
    <citation type="submission" date="2019-10" db="EMBL/GenBank/DDBJ databases">
        <authorList>
            <person name="Palmer J.M."/>
        </authorList>
    </citation>
    <scope>NUCLEOTIDE SEQUENCE [LARGE SCALE GENOMIC DNA]</scope>
    <source>
        <strain evidence="3 4">TWF718</strain>
    </source>
</reference>
<dbReference type="PANTHER" id="PTHR35596">
    <property type="entry name" value="DUF2263 DOMAIN-CONTAINING PROTEIN"/>
    <property type="match status" value="1"/>
</dbReference>
<dbReference type="EMBL" id="JAVHNR010000006">
    <property type="protein sequence ID" value="KAK6339769.1"/>
    <property type="molecule type" value="Genomic_DNA"/>
</dbReference>
<dbReference type="PANTHER" id="PTHR35596:SF1">
    <property type="entry name" value="MICROBIAL-TYPE PARG CATALYTIC DOMAIN-CONTAINING PROTEIN"/>
    <property type="match status" value="1"/>
</dbReference>
<feature type="compositionally biased region" description="Low complexity" evidence="1">
    <location>
        <begin position="422"/>
        <end position="443"/>
    </location>
</feature>
<evidence type="ECO:0000313" key="4">
    <source>
        <dbReference type="Proteomes" id="UP001313282"/>
    </source>
</evidence>
<accession>A0AAN8RGU0</accession>
<evidence type="ECO:0000259" key="2">
    <source>
        <dbReference type="Pfam" id="PF10021"/>
    </source>
</evidence>
<feature type="region of interest" description="Disordered" evidence="1">
    <location>
        <begin position="416"/>
        <end position="443"/>
    </location>
</feature>
<gene>
    <name evidence="3" type="ORF">TWF718_009163</name>
</gene>
<feature type="compositionally biased region" description="Low complexity" evidence="1">
    <location>
        <begin position="71"/>
        <end position="103"/>
    </location>
</feature>
<dbReference type="InterPro" id="IPR019261">
    <property type="entry name" value="PARG_cat_microbial"/>
</dbReference>
<dbReference type="InterPro" id="IPR043472">
    <property type="entry name" value="Macro_dom-like"/>
</dbReference>
<keyword evidence="4" id="KW-1185">Reference proteome</keyword>
<feature type="region of interest" description="Disordered" evidence="1">
    <location>
        <begin position="41"/>
        <end position="128"/>
    </location>
</feature>
<organism evidence="3 4">
    <name type="scientific">Orbilia javanica</name>
    <dbReference type="NCBI Taxonomy" id="47235"/>
    <lineage>
        <taxon>Eukaryota</taxon>
        <taxon>Fungi</taxon>
        <taxon>Dikarya</taxon>
        <taxon>Ascomycota</taxon>
        <taxon>Pezizomycotina</taxon>
        <taxon>Orbiliomycetes</taxon>
        <taxon>Orbiliales</taxon>
        <taxon>Orbiliaceae</taxon>
        <taxon>Orbilia</taxon>
    </lineage>
</organism>
<feature type="compositionally biased region" description="Low complexity" evidence="1">
    <location>
        <begin position="41"/>
        <end position="60"/>
    </location>
</feature>